<reference evidence="1" key="1">
    <citation type="submission" date="2022-03" db="EMBL/GenBank/DDBJ databases">
        <authorList>
            <person name="Lindestad O."/>
        </authorList>
    </citation>
    <scope>NUCLEOTIDE SEQUENCE</scope>
</reference>
<name>A0A8S4QNC7_9NEOP</name>
<protein>
    <submittedName>
        <fullName evidence="1">Jg18849 protein</fullName>
    </submittedName>
</protein>
<sequence>MEISQAFDALDVCRVVAVAVHPHPAKTGGAAAHDMDNDPWQRRKMGAYGYYLNRSPASLPSPSTSLQEQALALRRAFSDSSKAVIKESLNLKKRRNSKTVSVFCIFQTLGLCPIFRLYEELLMFE</sequence>
<dbReference type="OrthoDB" id="7465310at2759"/>
<proteinExistence type="predicted"/>
<evidence type="ECO:0000313" key="2">
    <source>
        <dbReference type="Proteomes" id="UP000838756"/>
    </source>
</evidence>
<accession>A0A8S4QNC7</accession>
<organism evidence="1 2">
    <name type="scientific">Pararge aegeria aegeria</name>
    <dbReference type="NCBI Taxonomy" id="348720"/>
    <lineage>
        <taxon>Eukaryota</taxon>
        <taxon>Metazoa</taxon>
        <taxon>Ecdysozoa</taxon>
        <taxon>Arthropoda</taxon>
        <taxon>Hexapoda</taxon>
        <taxon>Insecta</taxon>
        <taxon>Pterygota</taxon>
        <taxon>Neoptera</taxon>
        <taxon>Endopterygota</taxon>
        <taxon>Lepidoptera</taxon>
        <taxon>Glossata</taxon>
        <taxon>Ditrysia</taxon>
        <taxon>Papilionoidea</taxon>
        <taxon>Nymphalidae</taxon>
        <taxon>Satyrinae</taxon>
        <taxon>Satyrini</taxon>
        <taxon>Parargina</taxon>
        <taxon>Pararge</taxon>
    </lineage>
</organism>
<keyword evidence="2" id="KW-1185">Reference proteome</keyword>
<dbReference type="AlphaFoldDB" id="A0A8S4QNC7"/>
<dbReference type="Proteomes" id="UP000838756">
    <property type="component" value="Unassembled WGS sequence"/>
</dbReference>
<gene>
    <name evidence="1" type="primary">jg18849</name>
    <name evidence="1" type="ORF">PAEG_LOCUS2177</name>
</gene>
<evidence type="ECO:0000313" key="1">
    <source>
        <dbReference type="EMBL" id="CAH2210266.1"/>
    </source>
</evidence>
<comment type="caution">
    <text evidence="1">The sequence shown here is derived from an EMBL/GenBank/DDBJ whole genome shotgun (WGS) entry which is preliminary data.</text>
</comment>
<dbReference type="EMBL" id="CAKXAJ010007092">
    <property type="protein sequence ID" value="CAH2210266.1"/>
    <property type="molecule type" value="Genomic_DNA"/>
</dbReference>